<dbReference type="EMBL" id="VTOX01000001">
    <property type="protein sequence ID" value="NKE64511.1"/>
    <property type="molecule type" value="Genomic_DNA"/>
</dbReference>
<keyword evidence="2" id="KW-1185">Reference proteome</keyword>
<evidence type="ECO:0000313" key="1">
    <source>
        <dbReference type="EMBL" id="NKE64511.1"/>
    </source>
</evidence>
<gene>
    <name evidence="1" type="ORF">RAMLITH_01650</name>
</gene>
<name>A0A7X6I4P8_9BURK</name>
<protein>
    <submittedName>
        <fullName evidence="1">Uncharacterized protein</fullName>
    </submittedName>
</protein>
<dbReference type="Proteomes" id="UP000521868">
    <property type="component" value="Unassembled WGS sequence"/>
</dbReference>
<accession>A0A7X6I4P8</accession>
<dbReference type="AlphaFoldDB" id="A0A7X6I4P8"/>
<dbReference type="RefSeq" id="WP_168105594.1">
    <property type="nucleotide sequence ID" value="NZ_VTOX01000001.1"/>
</dbReference>
<organism evidence="1 2">
    <name type="scientific">Ramlibacter lithotrophicus</name>
    <dbReference type="NCBI Taxonomy" id="2606681"/>
    <lineage>
        <taxon>Bacteria</taxon>
        <taxon>Pseudomonadati</taxon>
        <taxon>Pseudomonadota</taxon>
        <taxon>Betaproteobacteria</taxon>
        <taxon>Burkholderiales</taxon>
        <taxon>Comamonadaceae</taxon>
        <taxon>Ramlibacter</taxon>
    </lineage>
</organism>
<evidence type="ECO:0000313" key="2">
    <source>
        <dbReference type="Proteomes" id="UP000521868"/>
    </source>
</evidence>
<reference evidence="1 2" key="1">
    <citation type="journal article" date="2020" name="Nature">
        <title>Bacterial chemolithoautotrophy via manganese oxidation.</title>
        <authorList>
            <person name="Yu H."/>
            <person name="Leadbetter J.R."/>
        </authorList>
    </citation>
    <scope>NUCLEOTIDE SEQUENCE [LARGE SCALE GENOMIC DNA]</scope>
    <source>
        <strain evidence="1 2">RBP-1</strain>
    </source>
</reference>
<sequence>MTSELLLQALLIEVRALRRAVEGTPAARPSTGFFALLQDVWALMGEGEWTCAGLIQHARSCDNVEARRLLTTLEELGIEGAYPLGTFLRSRIGVAPNGFELRRLGLGVNHVARWAVLAAGRGGHHQQQVH</sequence>
<proteinExistence type="predicted"/>
<comment type="caution">
    <text evidence="1">The sequence shown here is derived from an EMBL/GenBank/DDBJ whole genome shotgun (WGS) entry which is preliminary data.</text>
</comment>